<dbReference type="AlphaFoldDB" id="A0A6N9V504"/>
<comment type="caution">
    <text evidence="2">The sequence shown here is derived from an EMBL/GenBank/DDBJ whole genome shotgun (WGS) entry which is preliminary data.</text>
</comment>
<sequence>MSQRALLLVVVVLASVVVGLVAGILDFVGAGEVVTAIQNGGAACGAAVLIGLAVVSWLRSS</sequence>
<keyword evidence="1" id="KW-1133">Transmembrane helix</keyword>
<feature type="transmembrane region" description="Helical" evidence="1">
    <location>
        <begin position="40"/>
        <end position="58"/>
    </location>
</feature>
<dbReference type="EMBL" id="JAAGME010000483">
    <property type="protein sequence ID" value="NEB67743.1"/>
    <property type="molecule type" value="Genomic_DNA"/>
</dbReference>
<evidence type="ECO:0000313" key="3">
    <source>
        <dbReference type="Proteomes" id="UP000471648"/>
    </source>
</evidence>
<name>A0A6N9V504_STRMI</name>
<dbReference type="RefSeq" id="WP_018100890.1">
    <property type="nucleotide sequence ID" value="NZ_JAAGME010000483.1"/>
</dbReference>
<keyword evidence="1" id="KW-0812">Transmembrane</keyword>
<dbReference type="Proteomes" id="UP000471648">
    <property type="component" value="Unassembled WGS sequence"/>
</dbReference>
<keyword evidence="1" id="KW-0472">Membrane</keyword>
<reference evidence="2 3" key="1">
    <citation type="submission" date="2020-01" db="EMBL/GenBank/DDBJ databases">
        <title>Insect and environment-associated Actinomycetes.</title>
        <authorList>
            <person name="Currrie C."/>
            <person name="Chevrette M."/>
            <person name="Carlson C."/>
            <person name="Stubbendieck R."/>
            <person name="Wendt-Pienkowski E."/>
        </authorList>
    </citation>
    <scope>NUCLEOTIDE SEQUENCE [LARGE SCALE GENOMIC DNA]</scope>
    <source>
        <strain evidence="2 3">SID14438</strain>
    </source>
</reference>
<accession>A0A6N9V504</accession>
<gene>
    <name evidence="2" type="ORF">G3I39_11900</name>
</gene>
<organism evidence="2 3">
    <name type="scientific">Streptomyces microflavus</name>
    <name type="common">Streptomyces lipmanii</name>
    <dbReference type="NCBI Taxonomy" id="1919"/>
    <lineage>
        <taxon>Bacteria</taxon>
        <taxon>Bacillati</taxon>
        <taxon>Actinomycetota</taxon>
        <taxon>Actinomycetes</taxon>
        <taxon>Kitasatosporales</taxon>
        <taxon>Streptomycetaceae</taxon>
        <taxon>Streptomyces</taxon>
    </lineage>
</organism>
<evidence type="ECO:0000256" key="1">
    <source>
        <dbReference type="SAM" id="Phobius"/>
    </source>
</evidence>
<proteinExistence type="predicted"/>
<evidence type="ECO:0000313" key="2">
    <source>
        <dbReference type="EMBL" id="NEB67743.1"/>
    </source>
</evidence>
<protein>
    <submittedName>
        <fullName evidence="2">Uncharacterized protein</fullName>
    </submittedName>
</protein>